<name>A0A8S3SSH6_MYTED</name>
<dbReference type="Proteomes" id="UP000683360">
    <property type="component" value="Unassembled WGS sequence"/>
</dbReference>
<comment type="caution">
    <text evidence="1">The sequence shown here is derived from an EMBL/GenBank/DDBJ whole genome shotgun (WGS) entry which is preliminary data.</text>
</comment>
<gene>
    <name evidence="1" type="ORF">MEDL_36659</name>
</gene>
<dbReference type="AlphaFoldDB" id="A0A8S3SSH6"/>
<keyword evidence="2" id="KW-1185">Reference proteome</keyword>
<dbReference type="EMBL" id="CAJPWZ010001786">
    <property type="protein sequence ID" value="CAG2223370.1"/>
    <property type="molecule type" value="Genomic_DNA"/>
</dbReference>
<protein>
    <submittedName>
        <fullName evidence="1">Uncharacterized protein</fullName>
    </submittedName>
</protein>
<accession>A0A8S3SSH6</accession>
<evidence type="ECO:0000313" key="1">
    <source>
        <dbReference type="EMBL" id="CAG2223370.1"/>
    </source>
</evidence>
<proteinExistence type="predicted"/>
<reference evidence="1" key="1">
    <citation type="submission" date="2021-03" db="EMBL/GenBank/DDBJ databases">
        <authorList>
            <person name="Bekaert M."/>
        </authorList>
    </citation>
    <scope>NUCLEOTIDE SEQUENCE</scope>
</reference>
<sequence length="152" mass="17342">MEDTAKEGDICRVMPNLAHNISSPLNNLRSFVNVKGGTCNNVWADLVHVHNVRQQRDLIKQLGANKSNDAISRTTSACNILASIYWPETDNRIETSTDGRVCLAALMPQYIAYKTVPQKITLKNQTLQQKYWYPKETDNKASCSKRQFMYKF</sequence>
<organism evidence="1 2">
    <name type="scientific">Mytilus edulis</name>
    <name type="common">Blue mussel</name>
    <dbReference type="NCBI Taxonomy" id="6550"/>
    <lineage>
        <taxon>Eukaryota</taxon>
        <taxon>Metazoa</taxon>
        <taxon>Spiralia</taxon>
        <taxon>Lophotrochozoa</taxon>
        <taxon>Mollusca</taxon>
        <taxon>Bivalvia</taxon>
        <taxon>Autobranchia</taxon>
        <taxon>Pteriomorphia</taxon>
        <taxon>Mytilida</taxon>
        <taxon>Mytiloidea</taxon>
        <taxon>Mytilidae</taxon>
        <taxon>Mytilinae</taxon>
        <taxon>Mytilus</taxon>
    </lineage>
</organism>
<evidence type="ECO:0000313" key="2">
    <source>
        <dbReference type="Proteomes" id="UP000683360"/>
    </source>
</evidence>